<protein>
    <submittedName>
        <fullName evidence="2">DUF1127 domain-containing protein</fullName>
    </submittedName>
</protein>
<reference evidence="2" key="1">
    <citation type="submission" date="2023-07" db="EMBL/GenBank/DDBJ databases">
        <title>Marinobacter sp. chi1 genome sequencing and assembly.</title>
        <authorList>
            <person name="Park S."/>
        </authorList>
    </citation>
    <scope>NUCLEOTIDE SEQUENCE</scope>
    <source>
        <strain evidence="2">Chi1</strain>
    </source>
</reference>
<dbReference type="Pfam" id="PF06568">
    <property type="entry name" value="YjiS-like"/>
    <property type="match status" value="1"/>
</dbReference>
<sequence>MIRRVARWHMNWRTRTQLARLPDHMLKDIGVSRADAEREAQKPFWKE</sequence>
<evidence type="ECO:0000259" key="1">
    <source>
        <dbReference type="Pfam" id="PF06568"/>
    </source>
</evidence>
<organism evidence="2 3">
    <name type="scientific">Marinobacter suaedae</name>
    <dbReference type="NCBI Taxonomy" id="3057675"/>
    <lineage>
        <taxon>Bacteria</taxon>
        <taxon>Pseudomonadati</taxon>
        <taxon>Pseudomonadota</taxon>
        <taxon>Gammaproteobacteria</taxon>
        <taxon>Pseudomonadales</taxon>
        <taxon>Marinobacteraceae</taxon>
        <taxon>Marinobacter</taxon>
    </lineage>
</organism>
<name>A0ABT8W3U1_9GAMM</name>
<dbReference type="InterPro" id="IPR009506">
    <property type="entry name" value="YjiS-like"/>
</dbReference>
<dbReference type="RefSeq" id="WP_302910475.1">
    <property type="nucleotide sequence ID" value="NZ_JAUMIS010000002.1"/>
</dbReference>
<keyword evidence="3" id="KW-1185">Reference proteome</keyword>
<dbReference type="Proteomes" id="UP001168640">
    <property type="component" value="Unassembled WGS sequence"/>
</dbReference>
<dbReference type="EMBL" id="JAUMIS010000002">
    <property type="protein sequence ID" value="MDO3722886.1"/>
    <property type="molecule type" value="Genomic_DNA"/>
</dbReference>
<feature type="domain" description="YjiS-like" evidence="1">
    <location>
        <begin position="2"/>
        <end position="37"/>
    </location>
</feature>
<gene>
    <name evidence="2" type="ORF">QVZ43_14270</name>
</gene>
<evidence type="ECO:0000313" key="2">
    <source>
        <dbReference type="EMBL" id="MDO3722886.1"/>
    </source>
</evidence>
<proteinExistence type="predicted"/>
<comment type="caution">
    <text evidence="2">The sequence shown here is derived from an EMBL/GenBank/DDBJ whole genome shotgun (WGS) entry which is preliminary data.</text>
</comment>
<evidence type="ECO:0000313" key="3">
    <source>
        <dbReference type="Proteomes" id="UP001168640"/>
    </source>
</evidence>
<accession>A0ABT8W3U1</accession>